<sequence>MQIYALDLEDLKPTDISEAVNKCHRPKKFSDAGSHIMEVIHSLPNLFNGVDLGEVVIYIGRSFFNPDKPKAGVYGRFMEHFRIKGHHYSVIALRCDTKVVPLWERAAIRIISKLKQKKRLCVSDIVNIAQCQAGALPAYKESVIYITWTHGKKTPIQHLNTKEINLVSNEIYEDLNNEIPRIQISDVLSATTDVSQCVEIVWHPRYQITDNSEDIDSIGQLTVSSAIIEDTAESIKDITGCSLRKVKQILMKTRGNTLVRNAFSDYWPDSEYVEDDTDTDTEYAEDIDSIGQLTVSSAIIEDMAESIKDITGCSLRKVKQILMNTRGNTLVRNAFSDYWPDSEYVEDDTDTECAEDIESIGQLTVSSAIIEDMAESIKDITGCSLRKIEQILMNTHGNTLVKNAFSGYWPED</sequence>
<evidence type="ECO:0000313" key="1">
    <source>
        <dbReference type="EMBL" id="PQJ97313.1"/>
    </source>
</evidence>
<dbReference type="Proteomes" id="UP000239936">
    <property type="component" value="Unassembled WGS sequence"/>
</dbReference>
<gene>
    <name evidence="1" type="ORF">CXB77_01890</name>
</gene>
<protein>
    <submittedName>
        <fullName evidence="1">Uncharacterized protein</fullName>
    </submittedName>
</protein>
<accession>A0A2S7XUX4</accession>
<dbReference type="AlphaFoldDB" id="A0A2S7XUX4"/>
<name>A0A2S7XUX4_9GAMM</name>
<dbReference type="RefSeq" id="WP_105072570.1">
    <property type="nucleotide sequence ID" value="NZ_PPGH01000013.1"/>
</dbReference>
<dbReference type="EMBL" id="PPGH01000013">
    <property type="protein sequence ID" value="PQJ97313.1"/>
    <property type="molecule type" value="Genomic_DNA"/>
</dbReference>
<comment type="caution">
    <text evidence="1">The sequence shown here is derived from an EMBL/GenBank/DDBJ whole genome shotgun (WGS) entry which is preliminary data.</text>
</comment>
<organism evidence="1 2">
    <name type="scientific">Chromatium okenii</name>
    <dbReference type="NCBI Taxonomy" id="61644"/>
    <lineage>
        <taxon>Bacteria</taxon>
        <taxon>Pseudomonadati</taxon>
        <taxon>Pseudomonadota</taxon>
        <taxon>Gammaproteobacteria</taxon>
        <taxon>Chromatiales</taxon>
        <taxon>Chromatiaceae</taxon>
        <taxon>Chromatium</taxon>
    </lineage>
</organism>
<keyword evidence="2" id="KW-1185">Reference proteome</keyword>
<proteinExistence type="predicted"/>
<reference evidence="1 2" key="1">
    <citation type="submission" date="2018-01" db="EMBL/GenBank/DDBJ databases">
        <title>The complete genome sequence of Chromatium okenii LaCa, a purple sulfur bacterium with a turbulent life.</title>
        <authorList>
            <person name="Luedin S.M."/>
            <person name="Liechti N."/>
            <person name="Storelli N."/>
            <person name="Danza F."/>
            <person name="Wittwer M."/>
            <person name="Pothier J.F."/>
            <person name="Tonolla M.A."/>
        </authorList>
    </citation>
    <scope>NUCLEOTIDE SEQUENCE [LARGE SCALE GENOMIC DNA]</scope>
    <source>
        <strain evidence="1 2">LaCa</strain>
    </source>
</reference>
<evidence type="ECO:0000313" key="2">
    <source>
        <dbReference type="Proteomes" id="UP000239936"/>
    </source>
</evidence>